<dbReference type="RefSeq" id="WP_167992606.1">
    <property type="nucleotide sequence ID" value="NZ_JAATEM010000008.1"/>
</dbReference>
<keyword evidence="2" id="KW-1185">Reference proteome</keyword>
<comment type="caution">
    <text evidence="1">The sequence shown here is derived from an EMBL/GenBank/DDBJ whole genome shotgun (WGS) entry which is preliminary data.</text>
</comment>
<evidence type="ECO:0000313" key="2">
    <source>
        <dbReference type="Proteomes" id="UP000730591"/>
    </source>
</evidence>
<evidence type="ECO:0000313" key="1">
    <source>
        <dbReference type="EMBL" id="NJP50104.1"/>
    </source>
</evidence>
<organism evidence="1 2">
    <name type="scientific">Streptomyces composti</name>
    <dbReference type="NCBI Taxonomy" id="2720025"/>
    <lineage>
        <taxon>Bacteria</taxon>
        <taxon>Bacillati</taxon>
        <taxon>Actinomycetota</taxon>
        <taxon>Actinomycetes</taxon>
        <taxon>Kitasatosporales</taxon>
        <taxon>Streptomycetaceae</taxon>
        <taxon>Streptomyces</taxon>
    </lineage>
</organism>
<gene>
    <name evidence="1" type="ORF">HCJ93_08465</name>
</gene>
<dbReference type="Proteomes" id="UP000730591">
    <property type="component" value="Unassembled WGS sequence"/>
</dbReference>
<proteinExistence type="predicted"/>
<dbReference type="EMBL" id="JAATEM010000008">
    <property type="protein sequence ID" value="NJP50104.1"/>
    <property type="molecule type" value="Genomic_DNA"/>
</dbReference>
<protein>
    <submittedName>
        <fullName evidence="1">Uncharacterized protein</fullName>
    </submittedName>
</protein>
<reference evidence="1 2" key="1">
    <citation type="submission" date="2020-03" db="EMBL/GenBank/DDBJ databases">
        <title>WGS of actinomycetes isolated from Thailand.</title>
        <authorList>
            <person name="Thawai C."/>
        </authorList>
    </citation>
    <scope>NUCLEOTIDE SEQUENCE [LARGE SCALE GENOMIC DNA]</scope>
    <source>
        <strain evidence="1 2">SBST2-5</strain>
    </source>
</reference>
<accession>A0ABX1A132</accession>
<name>A0ABX1A132_9ACTN</name>
<sequence length="64" mass="7373">MNALELRYAIFKALSGLNQPASIRSVRLVNATLTQPEWFIEVITDDPRDPDDARQYRVKVEEIV</sequence>